<dbReference type="EMBL" id="JBJJXI010000130">
    <property type="protein sequence ID" value="KAL3388517.1"/>
    <property type="molecule type" value="Genomic_DNA"/>
</dbReference>
<organism evidence="1 2">
    <name type="scientific">Trichogramma kaykai</name>
    <dbReference type="NCBI Taxonomy" id="54128"/>
    <lineage>
        <taxon>Eukaryota</taxon>
        <taxon>Metazoa</taxon>
        <taxon>Ecdysozoa</taxon>
        <taxon>Arthropoda</taxon>
        <taxon>Hexapoda</taxon>
        <taxon>Insecta</taxon>
        <taxon>Pterygota</taxon>
        <taxon>Neoptera</taxon>
        <taxon>Endopterygota</taxon>
        <taxon>Hymenoptera</taxon>
        <taxon>Apocrita</taxon>
        <taxon>Proctotrupomorpha</taxon>
        <taxon>Chalcidoidea</taxon>
        <taxon>Trichogrammatidae</taxon>
        <taxon>Trichogramma</taxon>
    </lineage>
</organism>
<proteinExistence type="predicted"/>
<comment type="caution">
    <text evidence="1">The sequence shown here is derived from an EMBL/GenBank/DDBJ whole genome shotgun (WGS) entry which is preliminary data.</text>
</comment>
<accession>A0ABD2W6L8</accession>
<sequence length="68" mass="7384">MTRLVCCSLKIAACASYIEQIRKRGYNVSMWRAAPNVAIARATAARPARTTMSALGSGNNKQQQLLSI</sequence>
<protein>
    <submittedName>
        <fullName evidence="1">Uncharacterized protein</fullName>
    </submittedName>
</protein>
<reference evidence="1 2" key="1">
    <citation type="journal article" date="2024" name="bioRxiv">
        <title>A reference genome for Trichogramma kaykai: A tiny desert-dwelling parasitoid wasp with competing sex-ratio distorters.</title>
        <authorList>
            <person name="Culotta J."/>
            <person name="Lindsey A.R."/>
        </authorList>
    </citation>
    <scope>NUCLEOTIDE SEQUENCE [LARGE SCALE GENOMIC DNA]</scope>
    <source>
        <strain evidence="1 2">KSX58</strain>
    </source>
</reference>
<name>A0ABD2W6L8_9HYME</name>
<dbReference type="Proteomes" id="UP001627154">
    <property type="component" value="Unassembled WGS sequence"/>
</dbReference>
<dbReference type="AlphaFoldDB" id="A0ABD2W6L8"/>
<keyword evidence="2" id="KW-1185">Reference proteome</keyword>
<evidence type="ECO:0000313" key="2">
    <source>
        <dbReference type="Proteomes" id="UP001627154"/>
    </source>
</evidence>
<gene>
    <name evidence="1" type="ORF">TKK_016382</name>
</gene>
<evidence type="ECO:0000313" key="1">
    <source>
        <dbReference type="EMBL" id="KAL3388517.1"/>
    </source>
</evidence>